<evidence type="ECO:0000259" key="8">
    <source>
        <dbReference type="PROSITE" id="PS51229"/>
    </source>
</evidence>
<dbReference type="KEGG" id="hro:HELRODRAFT_77175"/>
<dbReference type="InterPro" id="IPR009060">
    <property type="entry name" value="UBA-like_sf"/>
</dbReference>
<dbReference type="FunFam" id="1.10.238.200:FF:000001">
    <property type="entry name" value="DCN1-like protein"/>
    <property type="match status" value="1"/>
</dbReference>
<dbReference type="Gene3D" id="1.10.238.10">
    <property type="entry name" value="EF-hand"/>
    <property type="match status" value="1"/>
</dbReference>
<dbReference type="CTD" id="20215388"/>
<dbReference type="InParanoid" id="T1G2U0"/>
<dbReference type="Pfam" id="PF03556">
    <property type="entry name" value="Cullin_binding"/>
    <property type="match status" value="1"/>
</dbReference>
<proteinExistence type="predicted"/>
<dbReference type="EMBL" id="KB096275">
    <property type="protein sequence ID" value="ESO06803.1"/>
    <property type="molecule type" value="Genomic_DNA"/>
</dbReference>
<comment type="subunit">
    <text evidence="5">Interacts with the cullin cul-3. Interacts with ubiquitin via its UBA-like domain. Interacts with ned-8/nedd8.</text>
</comment>
<protein>
    <recommendedName>
        <fullName evidence="6">Defective in cullin neddylation protein</fullName>
    </recommendedName>
</protein>
<organism evidence="10 11">
    <name type="scientific">Helobdella robusta</name>
    <name type="common">Californian leech</name>
    <dbReference type="NCBI Taxonomy" id="6412"/>
    <lineage>
        <taxon>Eukaryota</taxon>
        <taxon>Metazoa</taxon>
        <taxon>Spiralia</taxon>
        <taxon>Lophotrochozoa</taxon>
        <taxon>Annelida</taxon>
        <taxon>Clitellata</taxon>
        <taxon>Hirudinea</taxon>
        <taxon>Rhynchobdellida</taxon>
        <taxon>Glossiphoniidae</taxon>
        <taxon>Helobdella</taxon>
    </lineage>
</organism>
<dbReference type="AlphaFoldDB" id="T1G2U0"/>
<comment type="subcellular location">
    <subcellularLocation>
        <location evidence="1">Nucleus</location>
    </subcellularLocation>
</comment>
<dbReference type="PANTHER" id="PTHR12281:SF32">
    <property type="entry name" value="DCN1-LIKE PROTEIN"/>
    <property type="match status" value="1"/>
</dbReference>
<evidence type="ECO:0000313" key="11">
    <source>
        <dbReference type="Proteomes" id="UP000015101"/>
    </source>
</evidence>
<dbReference type="Proteomes" id="UP000015101">
    <property type="component" value="Unassembled WGS sequence"/>
</dbReference>
<dbReference type="eggNOG" id="KOG3077">
    <property type="taxonomic scope" value="Eukaryota"/>
</dbReference>
<dbReference type="FunCoup" id="T1G2U0">
    <property type="interactions" value="1304"/>
</dbReference>
<reference evidence="9 11" key="2">
    <citation type="journal article" date="2013" name="Nature">
        <title>Insights into bilaterian evolution from three spiralian genomes.</title>
        <authorList>
            <person name="Simakov O."/>
            <person name="Marletaz F."/>
            <person name="Cho S.J."/>
            <person name="Edsinger-Gonzales E."/>
            <person name="Havlak P."/>
            <person name="Hellsten U."/>
            <person name="Kuo D.H."/>
            <person name="Larsson T."/>
            <person name="Lv J."/>
            <person name="Arendt D."/>
            <person name="Savage R."/>
            <person name="Osoegawa K."/>
            <person name="de Jong P."/>
            <person name="Grimwood J."/>
            <person name="Chapman J.A."/>
            <person name="Shapiro H."/>
            <person name="Aerts A."/>
            <person name="Otillar R.P."/>
            <person name="Terry A.Y."/>
            <person name="Boore J.L."/>
            <person name="Grigoriev I.V."/>
            <person name="Lindberg D.R."/>
            <person name="Seaver E.C."/>
            <person name="Weisblat D.A."/>
            <person name="Putnam N.H."/>
            <person name="Rokhsar D.S."/>
        </authorList>
    </citation>
    <scope>NUCLEOTIDE SEQUENCE</scope>
</reference>
<gene>
    <name evidence="10" type="primary">20215388</name>
    <name evidence="9" type="ORF">HELRODRAFT_77175</name>
</gene>
<evidence type="ECO:0000313" key="10">
    <source>
        <dbReference type="EnsemblMetazoa" id="HelroP77175"/>
    </source>
</evidence>
<dbReference type="Gene3D" id="1.10.238.200">
    <property type="entry name" value="Cullin, PONY binding domain"/>
    <property type="match status" value="1"/>
</dbReference>
<dbReference type="InterPro" id="IPR014764">
    <property type="entry name" value="DCN-prot"/>
</dbReference>
<dbReference type="GeneID" id="20215388"/>
<name>T1G2U0_HELRO</name>
<reference evidence="10" key="3">
    <citation type="submission" date="2015-06" db="UniProtKB">
        <authorList>
            <consortium name="EnsemblMetazoa"/>
        </authorList>
    </citation>
    <scope>IDENTIFICATION</scope>
</reference>
<comment type="function">
    <text evidence="4">Required for neddylation of cullin components of SCF-type E3 ubiquitin ligase complexes. Neddylation of cullins play an essential role in the regulation of SCF-type complexes activity. Does not act by preventing deneddylation, but rather facilitates neddylation, possibly by acting with rbx-1 to recruit the Nedd8-charged E2 enzyme to the cullin component of SCF-type complexes.</text>
</comment>
<dbReference type="PANTHER" id="PTHR12281">
    <property type="entry name" value="RP42 RELATED"/>
    <property type="match status" value="1"/>
</dbReference>
<dbReference type="GO" id="GO:0031624">
    <property type="term" value="F:ubiquitin conjugating enzyme binding"/>
    <property type="evidence" value="ECO:0000318"/>
    <property type="project" value="GO_Central"/>
</dbReference>
<dbReference type="EnsemblMetazoa" id="HelroT77175">
    <property type="protein sequence ID" value="HelroP77175"/>
    <property type="gene ID" value="HelroG77175"/>
</dbReference>
<dbReference type="PROSITE" id="PS51229">
    <property type="entry name" value="DCUN1"/>
    <property type="match status" value="1"/>
</dbReference>
<sequence>HKLKSVQKEKVRQFMSFTQTNERTALACLLAHDMKIEVAIDNFFQFPDRYAIREARQPTIDRKRIEQLFNRYKGLIFTQITELVNLYFVLIKILKDSFEDEKITADGMMRFLDDLGLNPESRTVLILAWKFNAATQCVFTREEFINGFIELGVDAIDKLKMRCATLEQEIIDPVRLKEFYQFAFNYAKNPGQKCLGEFKKSVIMFQHFQFLLQTDLDMAIAYWHIVLKDKFKFLDLWIRYLNVSFIILFVLLHENYKRSISKDTWNLLLDFSQIINDDMSNYDEEGAWPVLIDEFVDYAKPILDKRNTETETTL</sequence>
<dbReference type="InterPro" id="IPR042460">
    <property type="entry name" value="DCN1-like_PONY"/>
</dbReference>
<evidence type="ECO:0000256" key="1">
    <source>
        <dbReference type="ARBA" id="ARBA00004123"/>
    </source>
</evidence>
<evidence type="ECO:0000256" key="7">
    <source>
        <dbReference type="SAM" id="Phobius"/>
    </source>
</evidence>
<dbReference type="GO" id="GO:0032182">
    <property type="term" value="F:ubiquitin-like protein binding"/>
    <property type="evidence" value="ECO:0000318"/>
    <property type="project" value="GO_Central"/>
</dbReference>
<dbReference type="GO" id="GO:0097602">
    <property type="term" value="F:cullin family protein binding"/>
    <property type="evidence" value="ECO:0000318"/>
    <property type="project" value="GO_Central"/>
</dbReference>
<dbReference type="RefSeq" id="XP_009014899.1">
    <property type="nucleotide sequence ID" value="XM_009016651.1"/>
</dbReference>
<keyword evidence="3" id="KW-0539">Nucleus</keyword>
<dbReference type="EMBL" id="AMQM01003688">
    <property type="status" value="NOT_ANNOTATED_CDS"/>
    <property type="molecule type" value="Genomic_DNA"/>
</dbReference>
<dbReference type="GO" id="GO:0005634">
    <property type="term" value="C:nucleus"/>
    <property type="evidence" value="ECO:0007669"/>
    <property type="project" value="UniProtKB-SubCell"/>
</dbReference>
<feature type="domain" description="DCUN1" evidence="8">
    <location>
        <begin position="60"/>
        <end position="300"/>
    </location>
</feature>
<evidence type="ECO:0000256" key="5">
    <source>
        <dbReference type="ARBA" id="ARBA00064502"/>
    </source>
</evidence>
<keyword evidence="7" id="KW-1133">Transmembrane helix</keyword>
<keyword evidence="7" id="KW-0472">Membrane</keyword>
<keyword evidence="11" id="KW-1185">Reference proteome</keyword>
<accession>T1G2U0</accession>
<dbReference type="SUPFAM" id="SSF46934">
    <property type="entry name" value="UBA-like"/>
    <property type="match status" value="1"/>
</dbReference>
<evidence type="ECO:0000256" key="4">
    <source>
        <dbReference type="ARBA" id="ARBA00059208"/>
    </source>
</evidence>
<dbReference type="Gene3D" id="1.10.8.10">
    <property type="entry name" value="DNA helicase RuvA subunit, C-terminal domain"/>
    <property type="match status" value="1"/>
</dbReference>
<dbReference type="OMA" id="LWCKFLQ"/>
<evidence type="ECO:0000256" key="3">
    <source>
        <dbReference type="ARBA" id="ARBA00023242"/>
    </source>
</evidence>
<evidence type="ECO:0000313" key="9">
    <source>
        <dbReference type="EMBL" id="ESO06803.1"/>
    </source>
</evidence>
<dbReference type="FunFam" id="1.10.8.10:FF:000124">
    <property type="entry name" value="Defective in cullin neddylation protein 1"/>
    <property type="match status" value="1"/>
</dbReference>
<dbReference type="GO" id="GO:0045116">
    <property type="term" value="P:protein neddylation"/>
    <property type="evidence" value="ECO:0000318"/>
    <property type="project" value="GO_Central"/>
</dbReference>
<evidence type="ECO:0000256" key="6">
    <source>
        <dbReference type="RuleBase" id="RU410713"/>
    </source>
</evidence>
<dbReference type="InterPro" id="IPR005176">
    <property type="entry name" value="PONY_dom"/>
</dbReference>
<keyword evidence="7" id="KW-0812">Transmembrane</keyword>
<reference evidence="11" key="1">
    <citation type="submission" date="2012-12" db="EMBL/GenBank/DDBJ databases">
        <authorList>
            <person name="Hellsten U."/>
            <person name="Grimwood J."/>
            <person name="Chapman J.A."/>
            <person name="Shapiro H."/>
            <person name="Aerts A."/>
            <person name="Otillar R.P."/>
            <person name="Terry A.Y."/>
            <person name="Boore J.L."/>
            <person name="Simakov O."/>
            <person name="Marletaz F."/>
            <person name="Cho S.-J."/>
            <person name="Edsinger-Gonzales E."/>
            <person name="Havlak P."/>
            <person name="Kuo D.-H."/>
            <person name="Larsson T."/>
            <person name="Lv J."/>
            <person name="Arendt D."/>
            <person name="Savage R."/>
            <person name="Osoegawa K."/>
            <person name="de Jong P."/>
            <person name="Lindberg D.R."/>
            <person name="Seaver E.C."/>
            <person name="Weisblat D.A."/>
            <person name="Putnam N.H."/>
            <person name="Grigoriev I.V."/>
            <person name="Rokhsar D.S."/>
        </authorList>
    </citation>
    <scope>NUCLEOTIDE SEQUENCE</scope>
</reference>
<dbReference type="STRING" id="6412.T1G2U0"/>
<dbReference type="Pfam" id="PF14555">
    <property type="entry name" value="UBA_4"/>
    <property type="match status" value="1"/>
</dbReference>
<dbReference type="GO" id="GO:0000151">
    <property type="term" value="C:ubiquitin ligase complex"/>
    <property type="evidence" value="ECO:0000318"/>
    <property type="project" value="GO_Central"/>
</dbReference>
<evidence type="ECO:0000256" key="2">
    <source>
        <dbReference type="ARBA" id="ARBA00022786"/>
    </source>
</evidence>
<dbReference type="FunFam" id="1.10.238.10:FF:000030">
    <property type="entry name" value="DCN1-like protein"/>
    <property type="match status" value="1"/>
</dbReference>
<dbReference type="OrthoDB" id="286637at2759"/>
<keyword evidence="2" id="KW-0833">Ubl conjugation pathway</keyword>
<dbReference type="HOGENOM" id="CLU_047042_0_1_1"/>
<comment type="function">
    <text evidence="6">Neddylation of cullins play an essential role in the regulation of SCF-type complexes activity.</text>
</comment>
<dbReference type="GO" id="GO:2000436">
    <property type="term" value="P:positive regulation of protein neddylation"/>
    <property type="evidence" value="ECO:0007669"/>
    <property type="project" value="UniProtKB-ARBA"/>
</dbReference>
<feature type="transmembrane region" description="Helical" evidence="7">
    <location>
        <begin position="237"/>
        <end position="253"/>
    </location>
</feature>